<evidence type="ECO:0000313" key="3">
    <source>
        <dbReference type="Proteomes" id="UP000008963"/>
    </source>
</evidence>
<dbReference type="Proteomes" id="UP000008963">
    <property type="component" value="Chromosome"/>
</dbReference>
<dbReference type="EMBL" id="FQ312005">
    <property type="protein sequence ID" value="CBW27286.1"/>
    <property type="molecule type" value="Genomic_DNA"/>
</dbReference>
<dbReference type="KEGG" id="bmx:BMS_2495"/>
<dbReference type="InterPro" id="IPR052164">
    <property type="entry name" value="Anthracycline_SecMetBiosynth"/>
</dbReference>
<dbReference type="PANTHER" id="PTHR33993">
    <property type="entry name" value="GLYOXALASE-RELATED"/>
    <property type="match status" value="1"/>
</dbReference>
<evidence type="ECO:0000259" key="1">
    <source>
        <dbReference type="PROSITE" id="PS51819"/>
    </source>
</evidence>
<gene>
    <name evidence="2" type="ordered locus">BMS_2495</name>
</gene>
<dbReference type="AlphaFoldDB" id="E1X5G5"/>
<name>E1X5G5_HALMS</name>
<feature type="domain" description="VOC" evidence="1">
    <location>
        <begin position="4"/>
        <end position="121"/>
    </location>
</feature>
<dbReference type="Gene3D" id="3.10.180.10">
    <property type="entry name" value="2,3-Dihydroxybiphenyl 1,2-Dioxygenase, domain 1"/>
    <property type="match status" value="1"/>
</dbReference>
<reference evidence="3" key="1">
    <citation type="journal article" date="2013" name="ISME J.">
        <title>A small predatory core genome in the divergent marine Bacteriovorax marinus SJ and the terrestrial Bdellovibrio bacteriovorus.</title>
        <authorList>
            <person name="Crossman L.C."/>
            <person name="Chen H."/>
            <person name="Cerdeno-Tarraga A.M."/>
            <person name="Brooks K."/>
            <person name="Quail M.A."/>
            <person name="Pineiro S.A."/>
            <person name="Hobley L."/>
            <person name="Sockett R.E."/>
            <person name="Bentley S.D."/>
            <person name="Parkhill J."/>
            <person name="Williams H.N."/>
            <person name="Stine O.C."/>
        </authorList>
    </citation>
    <scope>NUCLEOTIDE SEQUENCE [LARGE SCALE GENOMIC DNA]</scope>
    <source>
        <strain evidence="3">ATCC BAA-682 / DSM 15412 / SJ</strain>
    </source>
</reference>
<dbReference type="STRING" id="862908.BMS_2495"/>
<dbReference type="PANTHER" id="PTHR33993:SF2">
    <property type="entry name" value="VOC DOMAIN-CONTAINING PROTEIN"/>
    <property type="match status" value="1"/>
</dbReference>
<dbReference type="InterPro" id="IPR004360">
    <property type="entry name" value="Glyas_Fos-R_dOase_dom"/>
</dbReference>
<evidence type="ECO:0000313" key="2">
    <source>
        <dbReference type="EMBL" id="CBW27286.1"/>
    </source>
</evidence>
<protein>
    <recommendedName>
        <fullName evidence="1">VOC domain-containing protein</fullName>
    </recommendedName>
</protein>
<dbReference type="InterPro" id="IPR029068">
    <property type="entry name" value="Glyas_Bleomycin-R_OHBP_Dase"/>
</dbReference>
<keyword evidence="3" id="KW-1185">Reference proteome</keyword>
<dbReference type="OrthoDB" id="9796521at2"/>
<dbReference type="Pfam" id="PF00903">
    <property type="entry name" value="Glyoxalase"/>
    <property type="match status" value="1"/>
</dbReference>
<organism evidence="2 3">
    <name type="scientific">Halobacteriovorax marinus (strain ATCC BAA-682 / DSM 15412 / SJ)</name>
    <name type="common">Bacteriovorax marinus</name>
    <dbReference type="NCBI Taxonomy" id="862908"/>
    <lineage>
        <taxon>Bacteria</taxon>
        <taxon>Pseudomonadati</taxon>
        <taxon>Bdellovibrionota</taxon>
        <taxon>Bacteriovoracia</taxon>
        <taxon>Bacteriovoracales</taxon>
        <taxon>Halobacteriovoraceae</taxon>
        <taxon>Halobacteriovorax</taxon>
    </lineage>
</organism>
<dbReference type="eggNOG" id="COG0346">
    <property type="taxonomic scope" value="Bacteria"/>
</dbReference>
<dbReference type="SUPFAM" id="SSF54593">
    <property type="entry name" value="Glyoxalase/Bleomycin resistance protein/Dihydroxybiphenyl dioxygenase"/>
    <property type="match status" value="1"/>
</dbReference>
<accession>E1X5G5</accession>
<dbReference type="PROSITE" id="PS51819">
    <property type="entry name" value="VOC"/>
    <property type="match status" value="1"/>
</dbReference>
<proteinExistence type="predicted"/>
<dbReference type="PATRIC" id="fig|862908.3.peg.2380"/>
<sequence length="123" mass="13658">MIQGVHDIYYNVTDMSRAVKFYSEVLNMKISYETSHWTSMDCGGVMVGLHWTEGEDIPSFPRDSHGAHCGGTLTLSSDDVSSDRKVLEAAGAKILGEVDESWGHMLIFEDLDGNVLKLQNAKY</sequence>
<dbReference type="RefSeq" id="WP_014245063.1">
    <property type="nucleotide sequence ID" value="NC_016620.1"/>
</dbReference>
<dbReference type="InterPro" id="IPR037523">
    <property type="entry name" value="VOC_core"/>
</dbReference>
<dbReference type="HOGENOM" id="CLU_046006_10_7_7"/>